<evidence type="ECO:0000259" key="2">
    <source>
        <dbReference type="PROSITE" id="PS51186"/>
    </source>
</evidence>
<comment type="caution">
    <text evidence="3">The sequence shown here is derived from an EMBL/GenBank/DDBJ whole genome shotgun (WGS) entry which is preliminary data.</text>
</comment>
<keyword evidence="4" id="KW-1185">Reference proteome</keyword>
<feature type="region of interest" description="Disordered" evidence="1">
    <location>
        <begin position="468"/>
        <end position="521"/>
    </location>
</feature>
<feature type="region of interest" description="Disordered" evidence="1">
    <location>
        <begin position="175"/>
        <end position="262"/>
    </location>
</feature>
<dbReference type="AlphaFoldDB" id="A0A9W8HEB6"/>
<dbReference type="Gene3D" id="3.90.980.20">
    <property type="match status" value="1"/>
</dbReference>
<dbReference type="InterPro" id="IPR016181">
    <property type="entry name" value="Acyl_CoA_acyltransferase"/>
</dbReference>
<feature type="domain" description="N-acetyltransferase" evidence="2">
    <location>
        <begin position="622"/>
        <end position="762"/>
    </location>
</feature>
<dbReference type="Pfam" id="PF13673">
    <property type="entry name" value="Acetyltransf_10"/>
    <property type="match status" value="1"/>
</dbReference>
<accession>A0A9W8HEB6</accession>
<feature type="compositionally biased region" description="Basic residues" evidence="1">
    <location>
        <begin position="250"/>
        <end position="259"/>
    </location>
</feature>
<evidence type="ECO:0000256" key="1">
    <source>
        <dbReference type="SAM" id="MobiDB-lite"/>
    </source>
</evidence>
<feature type="region of interest" description="Disordered" evidence="1">
    <location>
        <begin position="294"/>
        <end position="321"/>
    </location>
</feature>
<dbReference type="Proteomes" id="UP001140217">
    <property type="component" value="Unassembled WGS sequence"/>
</dbReference>
<feature type="compositionally biased region" description="Basic and acidic residues" evidence="1">
    <location>
        <begin position="205"/>
        <end position="214"/>
    </location>
</feature>
<sequence length="762" mass="82879">MAKKFKYSLEALEWDEEHTRNKEAQYCYCGMDYNSGDAMLRCDECRQLFHWDCVSCLKGKPLLGDTFYRFRCAEEYERDVLSWVQVIYIVLYHLIQQEPERSYFRWRENICATIGERWEYLFSGKAKTATWHNTVAGCLSTHTALFKSGFEDTRQTGNWTLQKVVEPAKAHFKAATRGGRDGAGGAAAGAAAAQGAAKRERTKRKQTDTEREILDALNEGGRGAGAARRGARHHRVSFSDDEDDQGGAPRRPRAKRRRPELRGLANDAELLQSLEVYTQLERQRLGGAPVAAAATTAAAAPPDNSDEEVLETGNARDPGSLDVDVFDECSSLSSWASGDSGDLDAMAAEAGTGTTSSADRPARASLSGAARADGDGVQTALRGVEPCAMAAAVAGEAAAAVLMGEREQWAVGVRLGLSGAAMAAAPGRRLHRRLQLRRLKRVLGLRPLDIDEAVRRYMRHPQRPWWAAGAAGTEHPNGPGPAGNPEQCGDPEQASGPGLGSGSGPASGAERAGDHEQLGAPDTAAATPYAHSFASRLLGRAALRDSLTLAGARVSPFHGRRLRPFIWRDFWPAADCSGGGGGARATTALPMLRTLRAIRGRQHALLQARGLGAAPAPERDAIDYVHFQAGHVRQVNALLCRTFWPGIDVSEALQYPEFSVVALYRRRVVGCAFLTPDAYLTYIAVAAGWEGAGMARFMLFHLTQTVPTKDVTLHVSAENTAMVLYQQLGFKPETYVTGFYRDYLPAGSRACPHAFFMRLRRY</sequence>
<evidence type="ECO:0000313" key="4">
    <source>
        <dbReference type="Proteomes" id="UP001140217"/>
    </source>
</evidence>
<gene>
    <name evidence="3" type="ORF">H4R18_001269</name>
</gene>
<protein>
    <recommendedName>
        <fullName evidence="2">N-acetyltransferase domain-containing protein</fullName>
    </recommendedName>
</protein>
<dbReference type="InterPro" id="IPR011011">
    <property type="entry name" value="Znf_FYVE_PHD"/>
</dbReference>
<dbReference type="InterPro" id="IPR000182">
    <property type="entry name" value="GNAT_dom"/>
</dbReference>
<proteinExistence type="predicted"/>
<dbReference type="PROSITE" id="PS51186">
    <property type="entry name" value="GNAT"/>
    <property type="match status" value="1"/>
</dbReference>
<evidence type="ECO:0000313" key="3">
    <source>
        <dbReference type="EMBL" id="KAJ2784214.1"/>
    </source>
</evidence>
<organism evidence="3 4">
    <name type="scientific">Coemansia javaensis</name>
    <dbReference type="NCBI Taxonomy" id="2761396"/>
    <lineage>
        <taxon>Eukaryota</taxon>
        <taxon>Fungi</taxon>
        <taxon>Fungi incertae sedis</taxon>
        <taxon>Zoopagomycota</taxon>
        <taxon>Kickxellomycotina</taxon>
        <taxon>Kickxellomycetes</taxon>
        <taxon>Kickxellales</taxon>
        <taxon>Kickxellaceae</taxon>
        <taxon>Coemansia</taxon>
    </lineage>
</organism>
<dbReference type="OrthoDB" id="4080456at2759"/>
<dbReference type="SUPFAM" id="SSF55729">
    <property type="entry name" value="Acyl-CoA N-acyltransferases (Nat)"/>
    <property type="match status" value="1"/>
</dbReference>
<dbReference type="GO" id="GO:0016747">
    <property type="term" value="F:acyltransferase activity, transferring groups other than amino-acyl groups"/>
    <property type="evidence" value="ECO:0007669"/>
    <property type="project" value="InterPro"/>
</dbReference>
<reference evidence="3" key="1">
    <citation type="submission" date="2022-07" db="EMBL/GenBank/DDBJ databases">
        <title>Phylogenomic reconstructions and comparative analyses of Kickxellomycotina fungi.</title>
        <authorList>
            <person name="Reynolds N.K."/>
            <person name="Stajich J.E."/>
            <person name="Barry K."/>
            <person name="Grigoriev I.V."/>
            <person name="Crous P."/>
            <person name="Smith M.E."/>
        </authorList>
    </citation>
    <scope>NUCLEOTIDE SEQUENCE</scope>
    <source>
        <strain evidence="3">NBRC 105414</strain>
    </source>
</reference>
<dbReference type="EMBL" id="JANBUL010000031">
    <property type="protein sequence ID" value="KAJ2784214.1"/>
    <property type="molecule type" value="Genomic_DNA"/>
</dbReference>
<name>A0A9W8HEB6_9FUNG</name>
<dbReference type="SUPFAM" id="SSF57903">
    <property type="entry name" value="FYVE/PHD zinc finger"/>
    <property type="match status" value="1"/>
</dbReference>
<dbReference type="Gene3D" id="3.40.630.30">
    <property type="match status" value="1"/>
</dbReference>